<name>K3YFK7_SETIT</name>
<evidence type="ECO:0000313" key="2">
    <source>
        <dbReference type="Proteomes" id="UP000004995"/>
    </source>
</evidence>
<dbReference type="InParanoid" id="K3YFK7"/>
<dbReference type="Proteomes" id="UP000004995">
    <property type="component" value="Unassembled WGS sequence"/>
</dbReference>
<organism evidence="1 2">
    <name type="scientific">Setaria italica</name>
    <name type="common">Foxtail millet</name>
    <name type="synonym">Panicum italicum</name>
    <dbReference type="NCBI Taxonomy" id="4555"/>
    <lineage>
        <taxon>Eukaryota</taxon>
        <taxon>Viridiplantae</taxon>
        <taxon>Streptophyta</taxon>
        <taxon>Embryophyta</taxon>
        <taxon>Tracheophyta</taxon>
        <taxon>Spermatophyta</taxon>
        <taxon>Magnoliopsida</taxon>
        <taxon>Liliopsida</taxon>
        <taxon>Poales</taxon>
        <taxon>Poaceae</taxon>
        <taxon>PACMAD clade</taxon>
        <taxon>Panicoideae</taxon>
        <taxon>Panicodae</taxon>
        <taxon>Paniceae</taxon>
        <taxon>Cenchrinae</taxon>
        <taxon>Setaria</taxon>
    </lineage>
</organism>
<reference evidence="2" key="1">
    <citation type="journal article" date="2012" name="Nat. Biotechnol.">
        <title>Reference genome sequence of the model plant Setaria.</title>
        <authorList>
            <person name="Bennetzen J.L."/>
            <person name="Schmutz J."/>
            <person name="Wang H."/>
            <person name="Percifield R."/>
            <person name="Hawkins J."/>
            <person name="Pontaroli A.C."/>
            <person name="Estep M."/>
            <person name="Feng L."/>
            <person name="Vaughn J.N."/>
            <person name="Grimwood J."/>
            <person name="Jenkins J."/>
            <person name="Barry K."/>
            <person name="Lindquist E."/>
            <person name="Hellsten U."/>
            <person name="Deshpande S."/>
            <person name="Wang X."/>
            <person name="Wu X."/>
            <person name="Mitros T."/>
            <person name="Triplett J."/>
            <person name="Yang X."/>
            <person name="Ye C.Y."/>
            <person name="Mauro-Herrera M."/>
            <person name="Wang L."/>
            <person name="Li P."/>
            <person name="Sharma M."/>
            <person name="Sharma R."/>
            <person name="Ronald P.C."/>
            <person name="Panaud O."/>
            <person name="Kellogg E.A."/>
            <person name="Brutnell T.P."/>
            <person name="Doust A.N."/>
            <person name="Tuskan G.A."/>
            <person name="Rokhsar D."/>
            <person name="Devos K.M."/>
        </authorList>
    </citation>
    <scope>NUCLEOTIDE SEQUENCE [LARGE SCALE GENOMIC DNA]</scope>
    <source>
        <strain evidence="2">cv. Yugu1</strain>
    </source>
</reference>
<dbReference type="EnsemblPlants" id="KQK99126">
    <property type="protein sequence ID" value="KQK99126"/>
    <property type="gene ID" value="SETIT_013025mg"/>
</dbReference>
<reference evidence="1" key="2">
    <citation type="submission" date="2018-08" db="UniProtKB">
        <authorList>
            <consortium name="EnsemblPlants"/>
        </authorList>
    </citation>
    <scope>IDENTIFICATION</scope>
    <source>
        <strain evidence="1">Yugu1</strain>
    </source>
</reference>
<dbReference type="HOGENOM" id="CLU_3360614_0_0_1"/>
<protein>
    <submittedName>
        <fullName evidence="1">Uncharacterized protein</fullName>
    </submittedName>
</protein>
<evidence type="ECO:0000313" key="1">
    <source>
        <dbReference type="EnsemblPlants" id="KQK99126"/>
    </source>
</evidence>
<dbReference type="Gramene" id="KQK99126">
    <property type="protein sequence ID" value="KQK99126"/>
    <property type="gene ID" value="SETIT_013025mg"/>
</dbReference>
<proteinExistence type="predicted"/>
<keyword evidence="2" id="KW-1185">Reference proteome</keyword>
<sequence>MGQYTVGGEQGKLKNWQRFTFPRPSKRPSALRFCAP</sequence>
<dbReference type="AlphaFoldDB" id="K3YFK7"/>
<accession>K3YFK7</accession>
<dbReference type="EMBL" id="AGNK02004522">
    <property type="status" value="NOT_ANNOTATED_CDS"/>
    <property type="molecule type" value="Genomic_DNA"/>
</dbReference>